<dbReference type="PRINTS" id="PR00598">
    <property type="entry name" value="HTHMARR"/>
</dbReference>
<dbReference type="GO" id="GO:0006950">
    <property type="term" value="P:response to stress"/>
    <property type="evidence" value="ECO:0007669"/>
    <property type="project" value="TreeGrafter"/>
</dbReference>
<evidence type="ECO:0000256" key="1">
    <source>
        <dbReference type="SAM" id="MobiDB-lite"/>
    </source>
</evidence>
<accession>A0AA96F894</accession>
<evidence type="ECO:0000313" key="4">
    <source>
        <dbReference type="Proteomes" id="UP001304125"/>
    </source>
</evidence>
<evidence type="ECO:0000313" key="3">
    <source>
        <dbReference type="EMBL" id="WNM25419.1"/>
    </source>
</evidence>
<dbReference type="PANTHER" id="PTHR33164">
    <property type="entry name" value="TRANSCRIPTIONAL REGULATOR, MARR FAMILY"/>
    <property type="match status" value="1"/>
</dbReference>
<dbReference type="InterPro" id="IPR036388">
    <property type="entry name" value="WH-like_DNA-bd_sf"/>
</dbReference>
<dbReference type="Pfam" id="PF12802">
    <property type="entry name" value="MarR_2"/>
    <property type="match status" value="1"/>
</dbReference>
<dbReference type="SMART" id="SM00347">
    <property type="entry name" value="HTH_MARR"/>
    <property type="match status" value="1"/>
</dbReference>
<dbReference type="GO" id="GO:0003700">
    <property type="term" value="F:DNA-binding transcription factor activity"/>
    <property type="evidence" value="ECO:0007669"/>
    <property type="project" value="InterPro"/>
</dbReference>
<dbReference type="Gene3D" id="1.10.10.10">
    <property type="entry name" value="Winged helix-like DNA-binding domain superfamily/Winged helix DNA-binding domain"/>
    <property type="match status" value="1"/>
</dbReference>
<dbReference type="EMBL" id="CP134879">
    <property type="protein sequence ID" value="WNM25419.1"/>
    <property type="molecule type" value="Genomic_DNA"/>
</dbReference>
<reference evidence="3 4" key="1">
    <citation type="submission" date="2023-09" db="EMBL/GenBank/DDBJ databases">
        <title>Demequina sp. a novel bacteria isolated from Capsicum annuum.</title>
        <authorList>
            <person name="Humaira Z."/>
            <person name="Lee J."/>
            <person name="Cho D."/>
        </authorList>
    </citation>
    <scope>NUCLEOTIDE SEQUENCE [LARGE SCALE GENOMIC DNA]</scope>
    <source>
        <strain evidence="3 4">OYTSA14</strain>
    </source>
</reference>
<dbReference type="Proteomes" id="UP001304125">
    <property type="component" value="Chromosome"/>
</dbReference>
<dbReference type="AlphaFoldDB" id="A0AA96F894"/>
<name>A0AA96F894_9MICO</name>
<keyword evidence="4" id="KW-1185">Reference proteome</keyword>
<organism evidence="3 4">
    <name type="scientific">Demequina capsici</name>
    <dbReference type="NCBI Taxonomy" id="3075620"/>
    <lineage>
        <taxon>Bacteria</taxon>
        <taxon>Bacillati</taxon>
        <taxon>Actinomycetota</taxon>
        <taxon>Actinomycetes</taxon>
        <taxon>Micrococcales</taxon>
        <taxon>Demequinaceae</taxon>
        <taxon>Demequina</taxon>
    </lineage>
</organism>
<dbReference type="InterPro" id="IPR036390">
    <property type="entry name" value="WH_DNA-bd_sf"/>
</dbReference>
<feature type="region of interest" description="Disordered" evidence="1">
    <location>
        <begin position="1"/>
        <end position="20"/>
    </location>
</feature>
<protein>
    <submittedName>
        <fullName evidence="3">MarR family winged helix-turn-helix transcriptional regulator</fullName>
    </submittedName>
</protein>
<gene>
    <name evidence="3" type="ORF">RN606_04540</name>
</gene>
<dbReference type="PANTHER" id="PTHR33164:SF104">
    <property type="entry name" value="TRANSCRIPTIONAL REGULATORY PROTEIN"/>
    <property type="match status" value="1"/>
</dbReference>
<proteinExistence type="predicted"/>
<dbReference type="InterPro" id="IPR039422">
    <property type="entry name" value="MarR/SlyA-like"/>
</dbReference>
<evidence type="ECO:0000259" key="2">
    <source>
        <dbReference type="PROSITE" id="PS50995"/>
    </source>
</evidence>
<sequence length="168" mass="18148">MTAADTRASAGAAPTVPAGAPRTRLANDAWESVLTAYSQLMRQFADEDIWADASMREYDVLYTLSKCDTPQRLSDLGRHVLLSQPGLSRLVDRLVDRGLVSRCADPADARASHLTLTQTGRDVQRRIGRAHGRSVAEAMSASLTDDELAQLRDLASKLSPVTPLEGSS</sequence>
<dbReference type="SUPFAM" id="SSF46785">
    <property type="entry name" value="Winged helix' DNA-binding domain"/>
    <property type="match status" value="1"/>
</dbReference>
<dbReference type="RefSeq" id="WP_313500358.1">
    <property type="nucleotide sequence ID" value="NZ_CP134879.1"/>
</dbReference>
<dbReference type="InterPro" id="IPR000835">
    <property type="entry name" value="HTH_MarR-typ"/>
</dbReference>
<dbReference type="PROSITE" id="PS50995">
    <property type="entry name" value="HTH_MARR_2"/>
    <property type="match status" value="1"/>
</dbReference>
<feature type="domain" description="HTH marR-type" evidence="2">
    <location>
        <begin position="26"/>
        <end position="160"/>
    </location>
</feature>